<comment type="catalytic activity">
    <reaction evidence="1">
        <text>isopentenyl diphosphate = dimethylallyl diphosphate</text>
        <dbReference type="Rhea" id="RHEA:23284"/>
        <dbReference type="ChEBI" id="CHEBI:57623"/>
        <dbReference type="ChEBI" id="CHEBI:128769"/>
        <dbReference type="EC" id="5.3.3.2"/>
    </reaction>
</comment>
<evidence type="ECO:0000256" key="7">
    <source>
        <dbReference type="ARBA" id="ARBA00023235"/>
    </source>
</evidence>
<gene>
    <name evidence="9" type="ORF">NEMVEDRAFT_v1g121175</name>
</gene>
<sequence>MAHEGDLDVTQRRLLEEQCILVDTDDNVQGCATKRECHLKENIVEQGLLHRAFSVFLFNSKGDLLIQQRADTKITFPGLFTNSCCSHPLYVESEMEENECLGVKRAAKRRLEYELGIPQKEVTLDDFQFLTRIHYKASSDKIWGEHEIDYVLFIQKDVTLAPNLNEVQLCEYMSQGQVRRLLSDSNQDDKVKVTPWFKLIGKDHLFHWWNNLGNLKTLQDHSTIHRM</sequence>
<name>A7SK28_NEMVE</name>
<evidence type="ECO:0000256" key="4">
    <source>
        <dbReference type="ARBA" id="ARBA00007579"/>
    </source>
</evidence>
<proteinExistence type="inferred from homology"/>
<dbReference type="GO" id="GO:0009240">
    <property type="term" value="P:isopentenyl diphosphate biosynthetic process"/>
    <property type="evidence" value="ECO:0000318"/>
    <property type="project" value="GO_Central"/>
</dbReference>
<dbReference type="InterPro" id="IPR015797">
    <property type="entry name" value="NUDIX_hydrolase-like_dom_sf"/>
</dbReference>
<dbReference type="GO" id="GO:0050992">
    <property type="term" value="P:dimethylallyl diphosphate biosynthetic process"/>
    <property type="evidence" value="ECO:0007669"/>
    <property type="project" value="UniProtKB-UniPathway"/>
</dbReference>
<dbReference type="Pfam" id="PF00293">
    <property type="entry name" value="NUDIX"/>
    <property type="match status" value="1"/>
</dbReference>
<dbReference type="CDD" id="cd02885">
    <property type="entry name" value="NUDIX_IPP_Isomerase"/>
    <property type="match status" value="1"/>
</dbReference>
<dbReference type="AlphaFoldDB" id="A7SK28"/>
<dbReference type="PIRSF" id="PIRSF018427">
    <property type="entry name" value="Isopntndiph_ism"/>
    <property type="match status" value="1"/>
</dbReference>
<comment type="function">
    <text evidence="2">Catalyzes the 1,3-allylic rearrangement of the homoallylic substrate isopentenyl (IPP) to its highly electrophilic allylic isomer, dimethylallyl diphosphate (DMAPP).</text>
</comment>
<dbReference type="InterPro" id="IPR011876">
    <property type="entry name" value="IsopentenylPP_isomerase_typ1"/>
</dbReference>
<dbReference type="Gene3D" id="3.90.79.10">
    <property type="entry name" value="Nucleoside Triphosphate Pyrophosphohydrolase"/>
    <property type="match status" value="1"/>
</dbReference>
<accession>A7SK28</accession>
<dbReference type="GO" id="GO:0005829">
    <property type="term" value="C:cytosol"/>
    <property type="evidence" value="ECO:0007669"/>
    <property type="project" value="UniProtKB-ARBA"/>
</dbReference>
<dbReference type="GO" id="GO:0005737">
    <property type="term" value="C:cytoplasm"/>
    <property type="evidence" value="ECO:0000318"/>
    <property type="project" value="GO_Central"/>
</dbReference>
<organism evidence="9 10">
    <name type="scientific">Nematostella vectensis</name>
    <name type="common">Starlet sea anemone</name>
    <dbReference type="NCBI Taxonomy" id="45351"/>
    <lineage>
        <taxon>Eukaryota</taxon>
        <taxon>Metazoa</taxon>
        <taxon>Cnidaria</taxon>
        <taxon>Anthozoa</taxon>
        <taxon>Hexacorallia</taxon>
        <taxon>Actiniaria</taxon>
        <taxon>Edwardsiidae</taxon>
        <taxon>Nematostella</taxon>
    </lineage>
</organism>
<evidence type="ECO:0000259" key="8">
    <source>
        <dbReference type="PROSITE" id="PS51462"/>
    </source>
</evidence>
<dbReference type="EMBL" id="DS469683">
    <property type="protein sequence ID" value="EDO35940.1"/>
    <property type="molecule type" value="Genomic_DNA"/>
</dbReference>
<dbReference type="FunFam" id="3.90.79.10:FF:000025">
    <property type="entry name" value="isopentenyl-diphosphate Delta-isomerase I"/>
    <property type="match status" value="1"/>
</dbReference>
<dbReference type="PANTHER" id="PTHR10885:SF0">
    <property type="entry name" value="ISOPENTENYL-DIPHOSPHATE DELTA-ISOMERASE"/>
    <property type="match status" value="1"/>
</dbReference>
<feature type="domain" description="Nudix hydrolase" evidence="8">
    <location>
        <begin position="48"/>
        <end position="199"/>
    </location>
</feature>
<comment type="pathway">
    <text evidence="3">Isoprenoid biosynthesis; dimethylallyl diphosphate biosynthesis; dimethylallyl diphosphate from isopentenyl diphosphate: step 1/1.</text>
</comment>
<dbReference type="InParanoid" id="A7SK28"/>
<evidence type="ECO:0000256" key="6">
    <source>
        <dbReference type="ARBA" id="ARBA00023229"/>
    </source>
</evidence>
<dbReference type="HOGENOM" id="CLU_060552_0_1_1"/>
<dbReference type="STRING" id="45351.A7SK28"/>
<keyword evidence="6" id="KW-0414">Isoprene biosynthesis</keyword>
<protein>
    <recommendedName>
        <fullName evidence="5">isopentenyl-diphosphate Delta-isomerase</fullName>
        <ecNumber evidence="5">5.3.3.2</ecNumber>
    </recommendedName>
</protein>
<evidence type="ECO:0000313" key="10">
    <source>
        <dbReference type="Proteomes" id="UP000001593"/>
    </source>
</evidence>
<dbReference type="KEGG" id="nve:5507342"/>
<comment type="similarity">
    <text evidence="4">Belongs to the IPP isomerase type 1 family.</text>
</comment>
<reference evidence="9 10" key="1">
    <citation type="journal article" date="2007" name="Science">
        <title>Sea anemone genome reveals ancestral eumetazoan gene repertoire and genomic organization.</title>
        <authorList>
            <person name="Putnam N.H."/>
            <person name="Srivastava M."/>
            <person name="Hellsten U."/>
            <person name="Dirks B."/>
            <person name="Chapman J."/>
            <person name="Salamov A."/>
            <person name="Terry A."/>
            <person name="Shapiro H."/>
            <person name="Lindquist E."/>
            <person name="Kapitonov V.V."/>
            <person name="Jurka J."/>
            <person name="Genikhovich G."/>
            <person name="Grigoriev I.V."/>
            <person name="Lucas S.M."/>
            <person name="Steele R.E."/>
            <person name="Finnerty J.R."/>
            <person name="Technau U."/>
            <person name="Martindale M.Q."/>
            <person name="Rokhsar D.S."/>
        </authorList>
    </citation>
    <scope>NUCLEOTIDE SEQUENCE [LARGE SCALE GENOMIC DNA]</scope>
    <source>
        <strain evidence="10">CH2 X CH6</strain>
    </source>
</reference>
<dbReference type="Proteomes" id="UP000001593">
    <property type="component" value="Unassembled WGS sequence"/>
</dbReference>
<dbReference type="GO" id="GO:0004452">
    <property type="term" value="F:isopentenyl-diphosphate delta-isomerase activity"/>
    <property type="evidence" value="ECO:0000318"/>
    <property type="project" value="GO_Central"/>
</dbReference>
<dbReference type="UniPathway" id="UPA00059">
    <property type="reaction ID" value="UER00104"/>
</dbReference>
<dbReference type="OrthoDB" id="510307at2759"/>
<dbReference type="eggNOG" id="KOG0142">
    <property type="taxonomic scope" value="Eukaryota"/>
</dbReference>
<dbReference type="NCBIfam" id="TIGR02150">
    <property type="entry name" value="IPP_isom_1"/>
    <property type="match status" value="1"/>
</dbReference>
<evidence type="ECO:0000256" key="5">
    <source>
        <dbReference type="ARBA" id="ARBA00012057"/>
    </source>
</evidence>
<dbReference type="EC" id="5.3.3.2" evidence="5"/>
<evidence type="ECO:0000256" key="3">
    <source>
        <dbReference type="ARBA" id="ARBA00004826"/>
    </source>
</evidence>
<dbReference type="OMA" id="KAPFDNG"/>
<dbReference type="SUPFAM" id="SSF55811">
    <property type="entry name" value="Nudix"/>
    <property type="match status" value="1"/>
</dbReference>
<dbReference type="PhylomeDB" id="A7SK28"/>
<keyword evidence="7" id="KW-0413">Isomerase</keyword>
<dbReference type="PROSITE" id="PS51462">
    <property type="entry name" value="NUDIX"/>
    <property type="match status" value="1"/>
</dbReference>
<evidence type="ECO:0000256" key="2">
    <source>
        <dbReference type="ARBA" id="ARBA00003951"/>
    </source>
</evidence>
<dbReference type="PANTHER" id="PTHR10885">
    <property type="entry name" value="ISOPENTENYL-DIPHOSPHATE DELTA-ISOMERASE"/>
    <property type="match status" value="1"/>
</dbReference>
<dbReference type="InterPro" id="IPR000086">
    <property type="entry name" value="NUDIX_hydrolase_dom"/>
</dbReference>
<keyword evidence="10" id="KW-1185">Reference proteome</keyword>
<evidence type="ECO:0000256" key="1">
    <source>
        <dbReference type="ARBA" id="ARBA00000374"/>
    </source>
</evidence>
<evidence type="ECO:0000313" key="9">
    <source>
        <dbReference type="EMBL" id="EDO35940.1"/>
    </source>
</evidence>